<comment type="caution">
    <text evidence="1">The sequence shown here is derived from an EMBL/GenBank/DDBJ whole genome shotgun (WGS) entry which is preliminary data.</text>
</comment>
<organism evidence="1 2">
    <name type="scientific">Terrimonas rubra</name>
    <dbReference type="NCBI Taxonomy" id="1035890"/>
    <lineage>
        <taxon>Bacteria</taxon>
        <taxon>Pseudomonadati</taxon>
        <taxon>Bacteroidota</taxon>
        <taxon>Chitinophagia</taxon>
        <taxon>Chitinophagales</taxon>
        <taxon>Chitinophagaceae</taxon>
        <taxon>Terrimonas</taxon>
    </lineage>
</organism>
<sequence>MEHSFELPVTYKNAELLLPGRLVAFTYSYKFYIMVNDIELIFERDDNGAFRVVKQENMPVNYHDIDRGLIAAIIDVLDNL</sequence>
<gene>
    <name evidence="1" type="ORF">ACFS6H_13350</name>
</gene>
<dbReference type="EMBL" id="JBHUOZ010000003">
    <property type="protein sequence ID" value="MFD2920704.1"/>
    <property type="molecule type" value="Genomic_DNA"/>
</dbReference>
<dbReference type="RefSeq" id="WP_386099569.1">
    <property type="nucleotide sequence ID" value="NZ_JBHUOZ010000003.1"/>
</dbReference>
<reference evidence="2" key="1">
    <citation type="journal article" date="2019" name="Int. J. Syst. Evol. Microbiol.">
        <title>The Global Catalogue of Microorganisms (GCM) 10K type strain sequencing project: providing services to taxonomists for standard genome sequencing and annotation.</title>
        <authorList>
            <consortium name="The Broad Institute Genomics Platform"/>
            <consortium name="The Broad Institute Genome Sequencing Center for Infectious Disease"/>
            <person name="Wu L."/>
            <person name="Ma J."/>
        </authorList>
    </citation>
    <scope>NUCLEOTIDE SEQUENCE [LARGE SCALE GENOMIC DNA]</scope>
    <source>
        <strain evidence="2">KCTC 23299</strain>
    </source>
</reference>
<evidence type="ECO:0000313" key="2">
    <source>
        <dbReference type="Proteomes" id="UP001597511"/>
    </source>
</evidence>
<proteinExistence type="predicted"/>
<name>A0ABW6A5S9_9BACT</name>
<dbReference type="Proteomes" id="UP001597511">
    <property type="component" value="Unassembled WGS sequence"/>
</dbReference>
<keyword evidence="2" id="KW-1185">Reference proteome</keyword>
<accession>A0ABW6A5S9</accession>
<protein>
    <submittedName>
        <fullName evidence="1">Uncharacterized protein</fullName>
    </submittedName>
</protein>
<evidence type="ECO:0000313" key="1">
    <source>
        <dbReference type="EMBL" id="MFD2920704.1"/>
    </source>
</evidence>